<gene>
    <name evidence="2" type="ORF">KUDE01_020706</name>
</gene>
<proteinExistence type="predicted"/>
<keyword evidence="2" id="KW-0645">Protease</keyword>
<keyword evidence="2" id="KW-0378">Hydrolase</keyword>
<accession>A0AAD9C3Q3</accession>
<feature type="compositionally biased region" description="Polar residues" evidence="1">
    <location>
        <begin position="46"/>
        <end position="61"/>
    </location>
</feature>
<protein>
    <submittedName>
        <fullName evidence="2">Lipoprotein aminopeptidase LpqL</fullName>
    </submittedName>
</protein>
<reference evidence="2" key="1">
    <citation type="submission" date="2023-04" db="EMBL/GenBank/DDBJ databases">
        <title>Chromosome-level genome of Chaenocephalus aceratus.</title>
        <authorList>
            <person name="Park H."/>
        </authorList>
    </citation>
    <scope>NUCLEOTIDE SEQUENCE</scope>
    <source>
        <strain evidence="2">DE</strain>
        <tissue evidence="2">Muscle</tissue>
    </source>
</reference>
<keyword evidence="2" id="KW-0449">Lipoprotein</keyword>
<comment type="caution">
    <text evidence="2">The sequence shown here is derived from an EMBL/GenBank/DDBJ whole genome shotgun (WGS) entry which is preliminary data.</text>
</comment>
<sequence length="114" mass="12683">MLRLQPGEHVWIKDTHEKGTVVSTAGTPRSYIVETPRGPFRRNRYHLSSTPEGPRLSDNTKPVNTTIEAACTPATPEVQHDSSQQSTGCERRFPARVRAPPAHLKDFVRSLPGN</sequence>
<evidence type="ECO:0000313" key="3">
    <source>
        <dbReference type="Proteomes" id="UP001228049"/>
    </source>
</evidence>
<dbReference type="Proteomes" id="UP001228049">
    <property type="component" value="Unassembled WGS sequence"/>
</dbReference>
<feature type="region of interest" description="Disordered" evidence="1">
    <location>
        <begin position="41"/>
        <end position="61"/>
    </location>
</feature>
<organism evidence="2 3">
    <name type="scientific">Dissostichus eleginoides</name>
    <name type="common">Patagonian toothfish</name>
    <name type="synonym">Dissostichus amissus</name>
    <dbReference type="NCBI Taxonomy" id="100907"/>
    <lineage>
        <taxon>Eukaryota</taxon>
        <taxon>Metazoa</taxon>
        <taxon>Chordata</taxon>
        <taxon>Craniata</taxon>
        <taxon>Vertebrata</taxon>
        <taxon>Euteleostomi</taxon>
        <taxon>Actinopterygii</taxon>
        <taxon>Neopterygii</taxon>
        <taxon>Teleostei</taxon>
        <taxon>Neoteleostei</taxon>
        <taxon>Acanthomorphata</taxon>
        <taxon>Eupercaria</taxon>
        <taxon>Perciformes</taxon>
        <taxon>Notothenioidei</taxon>
        <taxon>Nototheniidae</taxon>
        <taxon>Dissostichus</taxon>
    </lineage>
</organism>
<keyword evidence="3" id="KW-1185">Reference proteome</keyword>
<evidence type="ECO:0000313" key="2">
    <source>
        <dbReference type="EMBL" id="KAK1895255.1"/>
    </source>
</evidence>
<evidence type="ECO:0000256" key="1">
    <source>
        <dbReference type="SAM" id="MobiDB-lite"/>
    </source>
</evidence>
<dbReference type="EMBL" id="JASDAP010000010">
    <property type="protein sequence ID" value="KAK1895255.1"/>
    <property type="molecule type" value="Genomic_DNA"/>
</dbReference>
<feature type="region of interest" description="Disordered" evidence="1">
    <location>
        <begin position="74"/>
        <end position="114"/>
    </location>
</feature>
<dbReference type="AlphaFoldDB" id="A0AAD9C3Q3"/>
<dbReference type="GO" id="GO:0004177">
    <property type="term" value="F:aminopeptidase activity"/>
    <property type="evidence" value="ECO:0007669"/>
    <property type="project" value="UniProtKB-KW"/>
</dbReference>
<keyword evidence="2" id="KW-0031">Aminopeptidase</keyword>
<name>A0AAD9C3Q3_DISEL</name>